<dbReference type="AlphaFoldDB" id="A0A2C9WAJ7"/>
<protein>
    <submittedName>
        <fullName evidence="1">Uncharacterized protein</fullName>
    </submittedName>
</protein>
<reference evidence="1" key="1">
    <citation type="submission" date="2016-02" db="EMBL/GenBank/DDBJ databases">
        <title>WGS assembly of Manihot esculenta.</title>
        <authorList>
            <person name="Bredeson J.V."/>
            <person name="Prochnik S.E."/>
            <person name="Lyons J.B."/>
            <person name="Schmutz J."/>
            <person name="Grimwood J."/>
            <person name="Vrebalov J."/>
            <person name="Bart R.S."/>
            <person name="Amuge T."/>
            <person name="Ferguson M.E."/>
            <person name="Green R."/>
            <person name="Putnam N."/>
            <person name="Stites J."/>
            <person name="Rounsley S."/>
            <person name="Rokhsar D.S."/>
        </authorList>
    </citation>
    <scope>NUCLEOTIDE SEQUENCE [LARGE SCALE GENOMIC DNA]</scope>
    <source>
        <tissue evidence="1">Leaf</tissue>
    </source>
</reference>
<dbReference type="EMBL" id="CM004388">
    <property type="protein sequence ID" value="OAY56680.1"/>
    <property type="molecule type" value="Genomic_DNA"/>
</dbReference>
<proteinExistence type="predicted"/>
<evidence type="ECO:0000313" key="1">
    <source>
        <dbReference type="EMBL" id="OAY56680.1"/>
    </source>
</evidence>
<name>A0A2C9WAJ7_MANES</name>
<sequence length="59" mass="6676">MLRVYVAVHALLTIRQEQPIMHNFVAGLTSMPNFIGLVQISQFVTTDKAYAFELGPKRI</sequence>
<gene>
    <name evidence="1" type="ORF">MANES_02G036800</name>
</gene>
<accession>A0A2C9WAJ7</accession>
<organism evidence="1">
    <name type="scientific">Manihot esculenta</name>
    <name type="common">Cassava</name>
    <name type="synonym">Jatropha manihot</name>
    <dbReference type="NCBI Taxonomy" id="3983"/>
    <lineage>
        <taxon>Eukaryota</taxon>
        <taxon>Viridiplantae</taxon>
        <taxon>Streptophyta</taxon>
        <taxon>Embryophyta</taxon>
        <taxon>Tracheophyta</taxon>
        <taxon>Spermatophyta</taxon>
        <taxon>Magnoliopsida</taxon>
        <taxon>eudicotyledons</taxon>
        <taxon>Gunneridae</taxon>
        <taxon>Pentapetalae</taxon>
        <taxon>rosids</taxon>
        <taxon>fabids</taxon>
        <taxon>Malpighiales</taxon>
        <taxon>Euphorbiaceae</taxon>
        <taxon>Crotonoideae</taxon>
        <taxon>Manihoteae</taxon>
        <taxon>Manihot</taxon>
    </lineage>
</organism>